<sequence>MQRKRKTPCKRPKHRALAMYQSSQTSHNKFPLNWRDMPKTRQERETGDTSTRTGNDRHSNWQGGNMQIDELAAAALKSYFDACASRHLCPTADNTHPSNNQAKLSVCCISTQVTGVFLDIF</sequence>
<dbReference type="OMA" id="CCISTQV"/>
<gene>
    <name evidence="3" type="ORF">FUG_LOCUS477394</name>
    <name evidence="2" type="ORF">MDCFG202_LOCUS108254</name>
</gene>
<evidence type="ECO:0000313" key="3">
    <source>
        <dbReference type="EMBL" id="VIO62455.1"/>
    </source>
</evidence>
<reference evidence="3" key="1">
    <citation type="submission" date="2019-04" db="EMBL/GenBank/DDBJ databases">
        <authorList>
            <person name="Melise S."/>
            <person name="Noan J."/>
            <person name="Okalmin O."/>
        </authorList>
    </citation>
    <scope>NUCLEOTIDE SEQUENCE</scope>
    <source>
        <strain evidence="3">FN9</strain>
    </source>
</reference>
<evidence type="ECO:0000313" key="2">
    <source>
        <dbReference type="EMBL" id="CAG1972473.1"/>
    </source>
</evidence>
<evidence type="ECO:0000256" key="1">
    <source>
        <dbReference type="SAM" id="MobiDB-lite"/>
    </source>
</evidence>
<dbReference type="OrthoDB" id="10289299at2759"/>
<feature type="region of interest" description="Disordered" evidence="1">
    <location>
        <begin position="1"/>
        <end position="65"/>
    </location>
</feature>
<proteinExistence type="predicted"/>
<feature type="compositionally biased region" description="Basic residues" evidence="1">
    <location>
        <begin position="1"/>
        <end position="16"/>
    </location>
</feature>
<name>A0A679PEK1_GIBZA</name>
<feature type="compositionally biased region" description="Basic and acidic residues" evidence="1">
    <location>
        <begin position="36"/>
        <end position="47"/>
    </location>
</feature>
<dbReference type="Proteomes" id="UP000746612">
    <property type="component" value="Unassembled WGS sequence"/>
</dbReference>
<dbReference type="EMBL" id="CAAKMV010000163">
    <property type="protein sequence ID" value="VIO62455.1"/>
    <property type="molecule type" value="Genomic_DNA"/>
</dbReference>
<reference evidence="2" key="2">
    <citation type="submission" date="2021-03" db="EMBL/GenBank/DDBJ databases">
        <authorList>
            <person name="Alouane T."/>
            <person name="Langin T."/>
            <person name="Bonhomme L."/>
        </authorList>
    </citation>
    <scope>NUCLEOTIDE SEQUENCE</scope>
    <source>
        <strain evidence="2">MDC_Fg202</strain>
    </source>
</reference>
<dbReference type="EMBL" id="CAJPIJ010000091">
    <property type="protein sequence ID" value="CAG1972473.1"/>
    <property type="molecule type" value="Genomic_DNA"/>
</dbReference>
<accession>A0A679PEK1</accession>
<dbReference type="AlphaFoldDB" id="A0A679PEK1"/>
<protein>
    <submittedName>
        <fullName evidence="3">Uncharacterized protein</fullName>
    </submittedName>
</protein>
<organism evidence="3">
    <name type="scientific">Gibberella zeae</name>
    <name type="common">Wheat head blight fungus</name>
    <name type="synonym">Fusarium graminearum</name>
    <dbReference type="NCBI Taxonomy" id="5518"/>
    <lineage>
        <taxon>Eukaryota</taxon>
        <taxon>Fungi</taxon>
        <taxon>Dikarya</taxon>
        <taxon>Ascomycota</taxon>
        <taxon>Pezizomycotina</taxon>
        <taxon>Sordariomycetes</taxon>
        <taxon>Hypocreomycetidae</taxon>
        <taxon>Hypocreales</taxon>
        <taxon>Nectriaceae</taxon>
        <taxon>Fusarium</taxon>
    </lineage>
</organism>